<dbReference type="InterPro" id="IPR020846">
    <property type="entry name" value="MFS_dom"/>
</dbReference>
<sequence>MTAHNGAKALDTRISPYNLALVLALCLGSLTYGYTFSITSTTLGQPGWYSYFHLSSDSTDPGYTSTKRIEGAMNGLFCAGGFFGCIFVAWSCNALGRKRTLYVASPLAILGGAIQGGAVNIAMFLVGRFIGGLAVGILVVLIPIFQAETAPPAARGFLVSQHGVVLVVGYSLAAWTGFACFFSKNLNFQWRYPLAQQCLWPLGLLVLTP</sequence>
<organism evidence="8 9">
    <name type="scientific">Sporothrix stenoceras</name>
    <dbReference type="NCBI Taxonomy" id="5173"/>
    <lineage>
        <taxon>Eukaryota</taxon>
        <taxon>Fungi</taxon>
        <taxon>Dikarya</taxon>
        <taxon>Ascomycota</taxon>
        <taxon>Pezizomycotina</taxon>
        <taxon>Sordariomycetes</taxon>
        <taxon>Sordariomycetidae</taxon>
        <taxon>Ophiostomatales</taxon>
        <taxon>Ophiostomataceae</taxon>
        <taxon>Sporothrix</taxon>
    </lineage>
</organism>
<dbReference type="PROSITE" id="PS00217">
    <property type="entry name" value="SUGAR_TRANSPORT_2"/>
    <property type="match status" value="1"/>
</dbReference>
<feature type="domain" description="Major facilitator superfamily (MFS) profile" evidence="7">
    <location>
        <begin position="21"/>
        <end position="209"/>
    </location>
</feature>
<dbReference type="PANTHER" id="PTHR48022:SF38">
    <property type="entry name" value="MAJOR FACILITATOR SUPERFAMILY (MFS) PROFILE DOMAIN-CONTAINING PROTEIN-RELATED"/>
    <property type="match status" value="1"/>
</dbReference>
<dbReference type="InterPro" id="IPR005828">
    <property type="entry name" value="MFS_sugar_transport-like"/>
</dbReference>
<evidence type="ECO:0000256" key="2">
    <source>
        <dbReference type="ARBA" id="ARBA00010992"/>
    </source>
</evidence>
<name>A0ABR3Z3H0_9PEZI</name>
<reference evidence="8 9" key="1">
    <citation type="journal article" date="2024" name="IMA Fungus">
        <title>IMA Genome - F19 : A genome assembly and annotation guide to empower mycologists, including annotated draft genome sequences of Ceratocystis pirilliformis, Diaporthe australafricana, Fusarium ophioides, Paecilomyces lecythidis, and Sporothrix stenoceras.</title>
        <authorList>
            <person name="Aylward J."/>
            <person name="Wilson A.M."/>
            <person name="Visagie C.M."/>
            <person name="Spraker J."/>
            <person name="Barnes I."/>
            <person name="Buitendag C."/>
            <person name="Ceriani C."/>
            <person name="Del Mar Angel L."/>
            <person name="du Plessis D."/>
            <person name="Fuchs T."/>
            <person name="Gasser K."/>
            <person name="Kramer D."/>
            <person name="Li W."/>
            <person name="Munsamy K."/>
            <person name="Piso A."/>
            <person name="Price J.L."/>
            <person name="Sonnekus B."/>
            <person name="Thomas C."/>
            <person name="van der Nest A."/>
            <person name="van Dijk A."/>
            <person name="van Heerden A."/>
            <person name="van Vuuren N."/>
            <person name="Yilmaz N."/>
            <person name="Duong T.A."/>
            <person name="van der Merwe N.A."/>
            <person name="Wingfield M.J."/>
            <person name="Wingfield B.D."/>
        </authorList>
    </citation>
    <scope>NUCLEOTIDE SEQUENCE [LARGE SCALE GENOMIC DNA]</scope>
    <source>
        <strain evidence="8 9">CMW 5346</strain>
    </source>
</reference>
<dbReference type="EMBL" id="JAWCUI010000035">
    <property type="protein sequence ID" value="KAL1894049.1"/>
    <property type="molecule type" value="Genomic_DNA"/>
</dbReference>
<evidence type="ECO:0000256" key="1">
    <source>
        <dbReference type="ARBA" id="ARBA00004141"/>
    </source>
</evidence>
<evidence type="ECO:0000313" key="9">
    <source>
        <dbReference type="Proteomes" id="UP001583186"/>
    </source>
</evidence>
<dbReference type="PROSITE" id="PS50850">
    <property type="entry name" value="MFS"/>
    <property type="match status" value="1"/>
</dbReference>
<evidence type="ECO:0000256" key="3">
    <source>
        <dbReference type="ARBA" id="ARBA00022692"/>
    </source>
</evidence>
<evidence type="ECO:0000256" key="6">
    <source>
        <dbReference type="SAM" id="Phobius"/>
    </source>
</evidence>
<evidence type="ECO:0000259" key="7">
    <source>
        <dbReference type="PROSITE" id="PS50850"/>
    </source>
</evidence>
<protein>
    <recommendedName>
        <fullName evidence="7">Major facilitator superfamily (MFS) profile domain-containing protein</fullName>
    </recommendedName>
</protein>
<dbReference type="Gene3D" id="1.20.1250.20">
    <property type="entry name" value="MFS general substrate transporter like domains"/>
    <property type="match status" value="1"/>
</dbReference>
<dbReference type="InterPro" id="IPR005829">
    <property type="entry name" value="Sugar_transporter_CS"/>
</dbReference>
<feature type="transmembrane region" description="Helical" evidence="6">
    <location>
        <begin position="159"/>
        <end position="182"/>
    </location>
</feature>
<keyword evidence="9" id="KW-1185">Reference proteome</keyword>
<dbReference type="SUPFAM" id="SSF103473">
    <property type="entry name" value="MFS general substrate transporter"/>
    <property type="match status" value="1"/>
</dbReference>
<feature type="transmembrane region" description="Helical" evidence="6">
    <location>
        <begin position="129"/>
        <end position="147"/>
    </location>
</feature>
<keyword evidence="4 6" id="KW-1133">Transmembrane helix</keyword>
<dbReference type="InterPro" id="IPR050360">
    <property type="entry name" value="MFS_Sugar_Transporters"/>
</dbReference>
<comment type="subcellular location">
    <subcellularLocation>
        <location evidence="1">Membrane</location>
        <topology evidence="1">Multi-pass membrane protein</topology>
    </subcellularLocation>
</comment>
<dbReference type="Pfam" id="PF00083">
    <property type="entry name" value="Sugar_tr"/>
    <property type="match status" value="1"/>
</dbReference>
<dbReference type="InterPro" id="IPR036259">
    <property type="entry name" value="MFS_trans_sf"/>
</dbReference>
<dbReference type="Proteomes" id="UP001583186">
    <property type="component" value="Unassembled WGS sequence"/>
</dbReference>
<proteinExistence type="inferred from homology"/>
<comment type="caution">
    <text evidence="8">The sequence shown here is derived from an EMBL/GenBank/DDBJ whole genome shotgun (WGS) entry which is preliminary data.</text>
</comment>
<gene>
    <name evidence="8" type="ORF">Sste5346_006191</name>
</gene>
<evidence type="ECO:0000256" key="4">
    <source>
        <dbReference type="ARBA" id="ARBA00022989"/>
    </source>
</evidence>
<evidence type="ECO:0000256" key="5">
    <source>
        <dbReference type="ARBA" id="ARBA00023136"/>
    </source>
</evidence>
<dbReference type="PANTHER" id="PTHR48022">
    <property type="entry name" value="PLASTIDIC GLUCOSE TRANSPORTER 4"/>
    <property type="match status" value="1"/>
</dbReference>
<keyword evidence="3 6" id="KW-0812">Transmembrane</keyword>
<evidence type="ECO:0000313" key="8">
    <source>
        <dbReference type="EMBL" id="KAL1894049.1"/>
    </source>
</evidence>
<accession>A0ABR3Z3H0</accession>
<keyword evidence="5 6" id="KW-0472">Membrane</keyword>
<feature type="transmembrane region" description="Helical" evidence="6">
    <location>
        <begin position="17"/>
        <end position="36"/>
    </location>
</feature>
<comment type="similarity">
    <text evidence="2">Belongs to the major facilitator superfamily. Sugar transporter (TC 2.A.1.1) family.</text>
</comment>
<feature type="transmembrane region" description="Helical" evidence="6">
    <location>
        <begin position="76"/>
        <end position="96"/>
    </location>
</feature>